<evidence type="ECO:0000313" key="2">
    <source>
        <dbReference type="Proteomes" id="UP001165960"/>
    </source>
</evidence>
<gene>
    <name evidence="1" type="ORF">DSO57_1008196</name>
</gene>
<dbReference type="EMBL" id="QTSX02001445">
    <property type="protein sequence ID" value="KAJ9082063.1"/>
    <property type="molecule type" value="Genomic_DNA"/>
</dbReference>
<protein>
    <submittedName>
        <fullName evidence="1">Uncharacterized protein</fullName>
    </submittedName>
</protein>
<dbReference type="Proteomes" id="UP001165960">
    <property type="component" value="Unassembled WGS sequence"/>
</dbReference>
<name>A0ACC2U5H0_9FUNG</name>
<organism evidence="1 2">
    <name type="scientific">Entomophthora muscae</name>
    <dbReference type="NCBI Taxonomy" id="34485"/>
    <lineage>
        <taxon>Eukaryota</taxon>
        <taxon>Fungi</taxon>
        <taxon>Fungi incertae sedis</taxon>
        <taxon>Zoopagomycota</taxon>
        <taxon>Entomophthoromycotina</taxon>
        <taxon>Entomophthoromycetes</taxon>
        <taxon>Entomophthorales</taxon>
        <taxon>Entomophthoraceae</taxon>
        <taxon>Entomophthora</taxon>
    </lineage>
</organism>
<accession>A0ACC2U5H0</accession>
<sequence>MRDVQVKIHQWIAVLPDSEEKEALKVNRRILPINTGKQRAINFFKDNPDTFDGAFRDPFYLFNPVLLHIKHQEF</sequence>
<comment type="caution">
    <text evidence="1">The sequence shown here is derived from an EMBL/GenBank/DDBJ whole genome shotgun (WGS) entry which is preliminary data.</text>
</comment>
<evidence type="ECO:0000313" key="1">
    <source>
        <dbReference type="EMBL" id="KAJ9082063.1"/>
    </source>
</evidence>
<reference evidence="1" key="1">
    <citation type="submission" date="2022-04" db="EMBL/GenBank/DDBJ databases">
        <title>Genome of the entomopathogenic fungus Entomophthora muscae.</title>
        <authorList>
            <person name="Elya C."/>
            <person name="Lovett B.R."/>
            <person name="Lee E."/>
            <person name="Macias A.M."/>
            <person name="Hajek A.E."/>
            <person name="De Bivort B.L."/>
            <person name="Kasson M.T."/>
            <person name="De Fine Licht H.H."/>
            <person name="Stajich J.E."/>
        </authorList>
    </citation>
    <scope>NUCLEOTIDE SEQUENCE</scope>
    <source>
        <strain evidence="1">Berkeley</strain>
    </source>
</reference>
<keyword evidence="2" id="KW-1185">Reference proteome</keyword>
<proteinExistence type="predicted"/>